<dbReference type="PROSITE" id="PS50893">
    <property type="entry name" value="ABC_TRANSPORTER_2"/>
    <property type="match status" value="2"/>
</dbReference>
<evidence type="ECO:0000256" key="3">
    <source>
        <dbReference type="ARBA" id="ARBA00022448"/>
    </source>
</evidence>
<dbReference type="KEGG" id="aplc:110980354"/>
<feature type="domain" description="ABC transporter" evidence="10">
    <location>
        <begin position="498"/>
        <end position="737"/>
    </location>
</feature>
<evidence type="ECO:0000256" key="2">
    <source>
        <dbReference type="ARBA" id="ARBA00008869"/>
    </source>
</evidence>
<dbReference type="InterPro" id="IPR026082">
    <property type="entry name" value="ABCA"/>
</dbReference>
<dbReference type="PROSITE" id="PS00211">
    <property type="entry name" value="ABC_TRANSPORTER_1"/>
    <property type="match status" value="1"/>
</dbReference>
<keyword evidence="3" id="KW-0813">Transport</keyword>
<dbReference type="GO" id="GO:0016887">
    <property type="term" value="F:ATP hydrolysis activity"/>
    <property type="evidence" value="ECO:0007669"/>
    <property type="project" value="InterPro"/>
</dbReference>
<feature type="transmembrane region" description="Helical" evidence="9">
    <location>
        <begin position="1127"/>
        <end position="1149"/>
    </location>
</feature>
<evidence type="ECO:0000313" key="11">
    <source>
        <dbReference type="Proteomes" id="UP000694845"/>
    </source>
</evidence>
<feature type="transmembrane region" description="Helical" evidence="9">
    <location>
        <begin position="239"/>
        <end position="262"/>
    </location>
</feature>
<feature type="transmembrane region" description="Helical" evidence="9">
    <location>
        <begin position="316"/>
        <end position="339"/>
    </location>
</feature>
<dbReference type="RefSeq" id="XP_022092653.1">
    <property type="nucleotide sequence ID" value="XM_022236961.1"/>
</dbReference>
<feature type="transmembrane region" description="Helical" evidence="9">
    <location>
        <begin position="1071"/>
        <end position="1093"/>
    </location>
</feature>
<dbReference type="GO" id="GO:0005524">
    <property type="term" value="F:ATP binding"/>
    <property type="evidence" value="ECO:0007669"/>
    <property type="project" value="UniProtKB-KW"/>
</dbReference>
<dbReference type="GeneID" id="110980354"/>
<dbReference type="GO" id="GO:0140359">
    <property type="term" value="F:ABC-type transporter activity"/>
    <property type="evidence" value="ECO:0007669"/>
    <property type="project" value="InterPro"/>
</dbReference>
<protein>
    <submittedName>
        <fullName evidence="12 13">ATP-binding cassette sub-family A member 5-like isoform X1</fullName>
    </submittedName>
</protein>
<evidence type="ECO:0000313" key="13">
    <source>
        <dbReference type="RefSeq" id="XP_022092653.1"/>
    </source>
</evidence>
<dbReference type="InterPro" id="IPR017871">
    <property type="entry name" value="ABC_transporter-like_CS"/>
</dbReference>
<keyword evidence="11" id="KW-1185">Reference proteome</keyword>
<keyword evidence="4 9" id="KW-0812">Transmembrane</keyword>
<evidence type="ECO:0000259" key="10">
    <source>
        <dbReference type="PROSITE" id="PS50893"/>
    </source>
</evidence>
<comment type="subcellular location">
    <subcellularLocation>
        <location evidence="1">Membrane</location>
        <topology evidence="1">Multi-pass membrane protein</topology>
    </subcellularLocation>
</comment>
<dbReference type="RefSeq" id="XP_022092652.1">
    <property type="nucleotide sequence ID" value="XM_022236960.1"/>
</dbReference>
<evidence type="ECO:0000256" key="4">
    <source>
        <dbReference type="ARBA" id="ARBA00022692"/>
    </source>
</evidence>
<name>A0A8B7YJ60_ACAPL</name>
<keyword evidence="5" id="KW-0547">Nucleotide-binding</keyword>
<dbReference type="PANTHER" id="PTHR19229">
    <property type="entry name" value="ATP-BINDING CASSETTE TRANSPORTER SUBFAMILY A ABCA"/>
    <property type="match status" value="1"/>
</dbReference>
<feature type="transmembrane region" description="Helical" evidence="9">
    <location>
        <begin position="345"/>
        <end position="366"/>
    </location>
</feature>
<keyword evidence="8 9" id="KW-0472">Membrane</keyword>
<dbReference type="InterPro" id="IPR056264">
    <property type="entry name" value="R2_ABCA1-4-like"/>
</dbReference>
<feature type="transmembrane region" description="Helical" evidence="9">
    <location>
        <begin position="898"/>
        <end position="919"/>
    </location>
</feature>
<feature type="transmembrane region" description="Helical" evidence="9">
    <location>
        <begin position="282"/>
        <end position="309"/>
    </location>
</feature>
<dbReference type="CDD" id="cd03263">
    <property type="entry name" value="ABC_subfamily_A"/>
    <property type="match status" value="2"/>
</dbReference>
<dbReference type="Pfam" id="PF12698">
    <property type="entry name" value="ABC2_membrane_3"/>
    <property type="match status" value="2"/>
</dbReference>
<evidence type="ECO:0000256" key="6">
    <source>
        <dbReference type="ARBA" id="ARBA00022840"/>
    </source>
</evidence>
<evidence type="ECO:0000256" key="8">
    <source>
        <dbReference type="ARBA" id="ARBA00023136"/>
    </source>
</evidence>
<dbReference type="Pfam" id="PF23321">
    <property type="entry name" value="R1_ABCA1"/>
    <property type="match status" value="1"/>
</dbReference>
<dbReference type="GO" id="GO:0005319">
    <property type="term" value="F:lipid transporter activity"/>
    <property type="evidence" value="ECO:0007669"/>
    <property type="project" value="TreeGrafter"/>
</dbReference>
<dbReference type="OrthoDB" id="8061355at2759"/>
<dbReference type="FunFam" id="3.40.50.300:FF:000933">
    <property type="entry name" value="ABC transporter A family member 7"/>
    <property type="match status" value="1"/>
</dbReference>
<feature type="domain" description="ABC transporter" evidence="10">
    <location>
        <begin position="1352"/>
        <end position="1587"/>
    </location>
</feature>
<dbReference type="GO" id="GO:0016020">
    <property type="term" value="C:membrane"/>
    <property type="evidence" value="ECO:0007669"/>
    <property type="project" value="UniProtKB-SubCell"/>
</dbReference>
<feature type="transmembrane region" description="Helical" evidence="9">
    <location>
        <begin position="1192"/>
        <end position="1211"/>
    </location>
</feature>
<dbReference type="SMART" id="SM00382">
    <property type="entry name" value="AAA"/>
    <property type="match status" value="2"/>
</dbReference>
<evidence type="ECO:0000313" key="12">
    <source>
        <dbReference type="RefSeq" id="XP_022092652.1"/>
    </source>
</evidence>
<dbReference type="InterPro" id="IPR027417">
    <property type="entry name" value="P-loop_NTPase"/>
</dbReference>
<proteinExistence type="inferred from homology"/>
<dbReference type="InterPro" id="IPR013525">
    <property type="entry name" value="ABC2_TM"/>
</dbReference>
<accession>A0A8B7YJ60</accession>
<gene>
    <name evidence="12 13" type="primary">LOC110980354</name>
</gene>
<organism evidence="11 12">
    <name type="scientific">Acanthaster planci</name>
    <name type="common">Crown-of-thorns starfish</name>
    <dbReference type="NCBI Taxonomy" id="133434"/>
    <lineage>
        <taxon>Eukaryota</taxon>
        <taxon>Metazoa</taxon>
        <taxon>Echinodermata</taxon>
        <taxon>Eleutherozoa</taxon>
        <taxon>Asterozoa</taxon>
        <taxon>Asteroidea</taxon>
        <taxon>Valvatacea</taxon>
        <taxon>Valvatida</taxon>
        <taxon>Acanthasteridae</taxon>
        <taxon>Acanthaster</taxon>
    </lineage>
</organism>
<dbReference type="Proteomes" id="UP000694845">
    <property type="component" value="Unplaced"/>
</dbReference>
<keyword evidence="7 9" id="KW-1133">Transmembrane helix</keyword>
<dbReference type="InterPro" id="IPR003593">
    <property type="entry name" value="AAA+_ATPase"/>
</dbReference>
<dbReference type="Pfam" id="PF00005">
    <property type="entry name" value="ABC_tran"/>
    <property type="match status" value="2"/>
</dbReference>
<comment type="similarity">
    <text evidence="2">Belongs to the ABC transporter superfamily. ABCA family.</text>
</comment>
<evidence type="ECO:0000256" key="5">
    <source>
        <dbReference type="ARBA" id="ARBA00022741"/>
    </source>
</evidence>
<dbReference type="PANTHER" id="PTHR19229:SF209">
    <property type="entry name" value="ATP-BINDING CASSETTE SUB-FAMILY A MEMBER 5 ISOFORM X1"/>
    <property type="match status" value="1"/>
</dbReference>
<evidence type="ECO:0000256" key="9">
    <source>
        <dbReference type="SAM" id="Phobius"/>
    </source>
</evidence>
<reference evidence="12 13" key="1">
    <citation type="submission" date="2025-04" db="UniProtKB">
        <authorList>
            <consortium name="RefSeq"/>
        </authorList>
    </citation>
    <scope>IDENTIFICATION</scope>
</reference>
<evidence type="ECO:0000256" key="1">
    <source>
        <dbReference type="ARBA" id="ARBA00004141"/>
    </source>
</evidence>
<feature type="transmembrane region" description="Helical" evidence="9">
    <location>
        <begin position="1155"/>
        <end position="1180"/>
    </location>
</feature>
<dbReference type="SUPFAM" id="SSF52540">
    <property type="entry name" value="P-loop containing nucleoside triphosphate hydrolases"/>
    <property type="match status" value="2"/>
</dbReference>
<keyword evidence="6" id="KW-0067">ATP-binding</keyword>
<dbReference type="InterPro" id="IPR003439">
    <property type="entry name" value="ABC_transporter-like_ATP-bd"/>
</dbReference>
<sequence>MAGFCRQLQYLLYRNLLLKRRNKKQLFQELLFPLLFIVLVAYVNGVSPKVRYEPLSYDAFESYPLLGANESVSFLPDASRPWAFTPNTTHTRQVMLAVNATFGDNAPASLLAFDSMSDMVKAYKSGQDSFTIGVVFSNDFPANLTVVIRMPIGSIPSTDPGLRFIDQVNCRGPNPTHPGLINGICSTNRYLFSGFAVLQTVLQNAISSVVAGQPIKLPDFSVRMLPVGGAIVNSTVMRIMMVVFFVLMYGIFVAVLLTNLVYEKEKKIKEMMLMMGMSNAAFWLSWFIIYGVILTVLSVLVAMLVVFVLRILGSSNFLLILLILFFYGMSLVSFSFMLSPFFSKSLVAGVAATAVTLTLGLIYIPFGVFPTIPTIYKWLLSFFSPLGFALAIDQAFSLEDWNVGLQFSNLVVDSFPPYVAMLALDSVLYLLLAIYFDNIIPGNYGQRKPPWFCFMPSYWCGHPVGSLVDSLSDLESRELNCQDDVELVSPEMRAKAAIRIRSLSKTFKGGIGKKKPDILAVRGMSLDIYEGQITCLLGHNGAGKTTLINTLTGLITADSGQATIYGYSIRDPIQMQKIRCMMGVCSQDNTLFDDLSPQEHLKVYAGLKGVLSEEIDAQVEKILKLTMLDEASCTKSKDLSGGQKRKLCVGIALIGDPKILFLDEPSSGMDPYSRRQLWNLLKSQRQGRIMVLTTHFMDEADILADRKAMMSQGRLRCYGSSLFLKNRFGIGYHLGMVVKKSTQVDQITELMKTHVPHCEVSRSHGMELAYTLPLQDSNKFPALFQALEATSGMQGSTVAKQLGIKSYGVSMTSLEEVFLNISEESEDNEPFEETNPVQTSDISPINTGAAKTYRAIDDQAMSLSVEHCITQPLQPSGYQVRALCKLEFLQMLRNPGTYIFRLLFPIVLLVVLAVVIARVNVGRTDSDLPSLTLDPKLYLETSTPSTLPGLTPLLYQDNLTSGQDIKLLVKEFDRVGLTTDAIANMSKVWSEAPHSLATVATDLGTMSNAPEFLALYNSTAQHSIPVILGLLSNALAHLQAPSKNFPDVVVASQPFAREVKGPTITNIGIDILGVFLFGLAVSLLPVGFISQVVKERQEKIRTQLRVSGIKATHYWASHLLIDGAQQYLIAVVGIVICMAAGLSIGGSSLSTTGSIFILVIFTVIYVPLDVLFAYCVSFLFKVYKTSQSVAQIFYIYFPILLVVVIIVLSVTESKTTAVVLHYLFCVVYPPYAIFGELHYINQVYFKASFSGTLDQPSFNDYINLDNVVLPTIICILADLVVVTFLLYMLEIYSTGGNLLEAWGYRKKASGGLNSDISDNEDSDVKEEREKVQAIFDRGHYSEKCVVAAAGIRKEYEMSKGCCCKTYTSKLAVRNLSLSVNEGEVFGLLGPNGAGKTTSMNVITADTGATKGQIQIVGHDIISSLSEAFRLMGYCPQHDPLYSNVTMQEHLEAYGLIKGIHPKDVKTVAEHFMDALRITQHANKKPPELSGGTKRKLCFAISMLGKPKIVFLDEPSTGMDPASKRFVWNTILASFRSERGAVLTTHYMEEADAVCSRVGIMVSGRLMCLGTTQHLKSKYGGGYLLEAKLNPGQAYYSMDHATDEADRLLERLGTALHDKIQEVFPSAELLESFGERVTYKIPSQDVQSLATVFAALEEGKETLQIEEYSFSQATLEQVFLEFAKMQRDDEESQSEQRHQVSWRARQQDTVVVA</sequence>
<dbReference type="Gene3D" id="3.40.50.300">
    <property type="entry name" value="P-loop containing nucleotide triphosphate hydrolases"/>
    <property type="match status" value="2"/>
</dbReference>
<evidence type="ECO:0000256" key="7">
    <source>
        <dbReference type="ARBA" id="ARBA00022989"/>
    </source>
</evidence>
<feature type="transmembrane region" description="Helical" evidence="9">
    <location>
        <begin position="1267"/>
        <end position="1289"/>
    </location>
</feature>
<feature type="transmembrane region" description="Helical" evidence="9">
    <location>
        <begin position="26"/>
        <end position="43"/>
    </location>
</feature>
<dbReference type="FunFam" id="3.40.50.300:FF:000335">
    <property type="entry name" value="ATP binding cassette subfamily A member 5"/>
    <property type="match status" value="1"/>
</dbReference>